<proteinExistence type="predicted"/>
<evidence type="ECO:0000313" key="1">
    <source>
        <dbReference type="EMBL" id="RMO75907.1"/>
    </source>
</evidence>
<dbReference type="Proteomes" id="UP000281350">
    <property type="component" value="Unassembled WGS sequence"/>
</dbReference>
<dbReference type="EMBL" id="RBRQ01000219">
    <property type="protein sequence ID" value="RMR07370.1"/>
    <property type="molecule type" value="Genomic_DNA"/>
</dbReference>
<dbReference type="EMBL" id="RBPY01000116">
    <property type="protein sequence ID" value="RMO75907.1"/>
    <property type="molecule type" value="Genomic_DNA"/>
</dbReference>
<gene>
    <name evidence="2" type="ORF">ALP92_100778</name>
    <name evidence="1" type="ORF">ALQ36_100748</name>
</gene>
<name>A0A3M4RXM4_9PSED</name>
<reference evidence="3 4" key="1">
    <citation type="submission" date="2018-08" db="EMBL/GenBank/DDBJ databases">
        <title>Recombination of ecologically and evolutionarily significant loci maintains genetic cohesion in the Pseudomonas syringae species complex.</title>
        <authorList>
            <person name="Dillon M."/>
            <person name="Thakur S."/>
            <person name="Almeida R.N.D."/>
            <person name="Weir B.S."/>
            <person name="Guttman D.S."/>
        </authorList>
    </citation>
    <scope>NUCLEOTIDE SEQUENCE [LARGE SCALE GENOMIC DNA]</scope>
    <source>
        <strain evidence="1 4">ICMP 2732</strain>
        <strain evidence="2 3">ICMP 8670</strain>
    </source>
</reference>
<dbReference type="Proteomes" id="UP000276615">
    <property type="component" value="Unassembled WGS sequence"/>
</dbReference>
<sequence>MTSPNQGLNSLPLRNKKEACWVQSPELEGLKISSRVTLLEPGMYIFRYASQPPADRPVCIALQQAPLGKGAIDFFPAEGVSKNMLTRLGDTIVARVKGGTTTVLITEYHMFDAVIDPIDLRIDRIDTSPAIMRNFAIVATAEPSAAISSSPTPVALKLVAHLQGEGDVVSTEGWAGELDGTRRLEGFSVLWGEKPAGVDLVYTTTVAGSGPSPNVATGAFTGTRGKSLPLVSAGFSLVGPDRHFYELSGHLVFRGAAPQVIVANQMMYGPTGKEPLVALHICIAPATKMNAARYKSPWENSALTQKISSTGQKA</sequence>
<accession>A0A3M4RXM4</accession>
<evidence type="ECO:0000313" key="2">
    <source>
        <dbReference type="EMBL" id="RMR07370.1"/>
    </source>
</evidence>
<protein>
    <submittedName>
        <fullName evidence="2">Uncharacterized protein</fullName>
    </submittedName>
</protein>
<dbReference type="AlphaFoldDB" id="A0A3M4RXM4"/>
<organism evidence="2 3">
    <name type="scientific">Pseudomonas syringae pv. primulae</name>
    <dbReference type="NCBI Taxonomy" id="251707"/>
    <lineage>
        <taxon>Bacteria</taxon>
        <taxon>Pseudomonadati</taxon>
        <taxon>Pseudomonadota</taxon>
        <taxon>Gammaproteobacteria</taxon>
        <taxon>Pseudomonadales</taxon>
        <taxon>Pseudomonadaceae</taxon>
        <taxon>Pseudomonas</taxon>
    </lineage>
</organism>
<evidence type="ECO:0000313" key="4">
    <source>
        <dbReference type="Proteomes" id="UP000281350"/>
    </source>
</evidence>
<evidence type="ECO:0000313" key="3">
    <source>
        <dbReference type="Proteomes" id="UP000276615"/>
    </source>
</evidence>
<comment type="caution">
    <text evidence="2">The sequence shown here is derived from an EMBL/GenBank/DDBJ whole genome shotgun (WGS) entry which is preliminary data.</text>
</comment>